<evidence type="ECO:0000313" key="2">
    <source>
        <dbReference type="EMBL" id="PJF46666.1"/>
    </source>
</evidence>
<reference evidence="2 3" key="1">
    <citation type="submission" date="2017-11" db="EMBL/GenBank/DDBJ databases">
        <title>Evolution of Phototrophy in the Chloroflexi Phylum Driven by Horizontal Gene Transfer.</title>
        <authorList>
            <person name="Ward L.M."/>
            <person name="Hemp J."/>
            <person name="Shih P.M."/>
            <person name="Mcglynn S.E."/>
            <person name="Fischer W."/>
        </authorList>
    </citation>
    <scope>NUCLEOTIDE SEQUENCE [LARGE SCALE GENOMIC DNA]</scope>
    <source>
        <strain evidence="2">JP3_7</strain>
    </source>
</reference>
<comment type="caution">
    <text evidence="2">The sequence shown here is derived from an EMBL/GenBank/DDBJ whole genome shotgun (WGS) entry which is preliminary data.</text>
</comment>
<dbReference type="InterPro" id="IPR001434">
    <property type="entry name" value="OmcB-like_DUF11"/>
</dbReference>
<proteinExistence type="predicted"/>
<evidence type="ECO:0000259" key="1">
    <source>
        <dbReference type="Pfam" id="PF01345"/>
    </source>
</evidence>
<dbReference type="NCBIfam" id="TIGR01451">
    <property type="entry name" value="B_ant_repeat"/>
    <property type="match status" value="1"/>
</dbReference>
<organism evidence="2 3">
    <name type="scientific">Candidatus Thermofonsia Clade 3 bacterium</name>
    <dbReference type="NCBI Taxonomy" id="2364212"/>
    <lineage>
        <taxon>Bacteria</taxon>
        <taxon>Bacillati</taxon>
        <taxon>Chloroflexota</taxon>
        <taxon>Candidatus Thermofontia</taxon>
        <taxon>Candidatus Thermofonsia Clade 3</taxon>
    </lineage>
</organism>
<feature type="domain" description="DUF11" evidence="1">
    <location>
        <begin position="25"/>
        <end position="130"/>
    </location>
</feature>
<sequence length="152" mass="15983">MPPTSQPPPAAPTATPLPALFDPYIIKQVNLEQARPGDIVVFTIEVINPNPVSIDNVVVGDAISPLVDYLSASVPRGNFSFDAGSRTWTLALGTMGPGERVVFTITTRVNERAQPPANVLNTAVLTSSQGVTQSNTVAVLIVPAELPGTGRR</sequence>
<name>A0A2M8QA39_9CHLR</name>
<gene>
    <name evidence="2" type="ORF">CUN48_12615</name>
</gene>
<protein>
    <recommendedName>
        <fullName evidence="1">DUF11 domain-containing protein</fullName>
    </recommendedName>
</protein>
<evidence type="ECO:0000313" key="3">
    <source>
        <dbReference type="Proteomes" id="UP000230790"/>
    </source>
</evidence>
<accession>A0A2M8QA39</accession>
<dbReference type="Pfam" id="PF01345">
    <property type="entry name" value="DUF11"/>
    <property type="match status" value="1"/>
</dbReference>
<dbReference type="Gene3D" id="2.60.40.1170">
    <property type="entry name" value="Mu homology domain, subdomain B"/>
    <property type="match status" value="1"/>
</dbReference>
<dbReference type="EMBL" id="PGTN01000112">
    <property type="protein sequence ID" value="PJF46666.1"/>
    <property type="molecule type" value="Genomic_DNA"/>
</dbReference>
<dbReference type="AlphaFoldDB" id="A0A2M8QA39"/>
<dbReference type="InterPro" id="IPR047589">
    <property type="entry name" value="DUF11_rpt"/>
</dbReference>
<dbReference type="Proteomes" id="UP000230790">
    <property type="component" value="Unassembled WGS sequence"/>
</dbReference>